<dbReference type="InterPro" id="IPR040190">
    <property type="entry name" value="MURQ/GCKR"/>
</dbReference>
<dbReference type="Pfam" id="PF01869">
    <property type="entry name" value="BcrAD_BadFG"/>
    <property type="match status" value="1"/>
</dbReference>
<name>A0AAW0RU76_9HYPO</name>
<dbReference type="InterPro" id="IPR005488">
    <property type="entry name" value="Etherase_MurQ"/>
</dbReference>
<dbReference type="InterPro" id="IPR046348">
    <property type="entry name" value="SIS_dom_sf"/>
</dbReference>
<evidence type="ECO:0000256" key="1">
    <source>
        <dbReference type="ARBA" id="ARBA00006198"/>
    </source>
</evidence>
<evidence type="ECO:0000256" key="4">
    <source>
        <dbReference type="ARBA" id="ARBA00023239"/>
    </source>
</evidence>
<dbReference type="SUPFAM" id="SSF53067">
    <property type="entry name" value="Actin-like ATPase domain"/>
    <property type="match status" value="2"/>
</dbReference>
<dbReference type="CDD" id="cd24007">
    <property type="entry name" value="ASKHA_NBD_eukNAGK-like"/>
    <property type="match status" value="1"/>
</dbReference>
<feature type="domain" description="SIS" evidence="7">
    <location>
        <begin position="38"/>
        <end position="203"/>
    </location>
</feature>
<dbReference type="AlphaFoldDB" id="A0AAW0RU76"/>
<gene>
    <name evidence="8" type="ORF">G3M48_003935</name>
</gene>
<dbReference type="Pfam" id="PF22645">
    <property type="entry name" value="GKRP_SIS_N"/>
    <property type="match status" value="1"/>
</dbReference>
<dbReference type="GO" id="GO:0016803">
    <property type="term" value="F:ether hydrolase activity"/>
    <property type="evidence" value="ECO:0007669"/>
    <property type="project" value="TreeGrafter"/>
</dbReference>
<dbReference type="GO" id="GO:0016835">
    <property type="term" value="F:carbon-oxygen lyase activity"/>
    <property type="evidence" value="ECO:0007669"/>
    <property type="project" value="InterPro"/>
</dbReference>
<dbReference type="Gene3D" id="1.10.8.1080">
    <property type="match status" value="1"/>
</dbReference>
<dbReference type="PANTHER" id="PTHR10088:SF4">
    <property type="entry name" value="GLUCOKINASE REGULATORY PROTEIN"/>
    <property type="match status" value="1"/>
</dbReference>
<protein>
    <recommendedName>
        <fullName evidence="3">N-acetyl-D-glucosamine kinase</fullName>
        <ecNumber evidence="2">2.7.1.59</ecNumber>
    </recommendedName>
    <alternativeName>
        <fullName evidence="6">GlcNAc kinase</fullName>
    </alternativeName>
</protein>
<dbReference type="PANTHER" id="PTHR10088">
    <property type="entry name" value="GLUCOKINASE REGULATORY PROTEIN"/>
    <property type="match status" value="1"/>
</dbReference>
<dbReference type="InterPro" id="IPR005486">
    <property type="entry name" value="Glucokinase_regulatory_CS"/>
</dbReference>
<keyword evidence="5" id="KW-0119">Carbohydrate metabolism</keyword>
<comment type="caution">
    <text evidence="8">The sequence shown here is derived from an EMBL/GenBank/DDBJ whole genome shotgun (WGS) entry which is preliminary data.</text>
</comment>
<dbReference type="EMBL" id="JAAHCF010000256">
    <property type="protein sequence ID" value="KAK8145839.1"/>
    <property type="molecule type" value="Genomic_DNA"/>
</dbReference>
<dbReference type="PROSITE" id="PS01272">
    <property type="entry name" value="GCKR"/>
    <property type="match status" value="1"/>
</dbReference>
<evidence type="ECO:0000256" key="3">
    <source>
        <dbReference type="ARBA" id="ARBA00014974"/>
    </source>
</evidence>
<dbReference type="PROSITE" id="PS51464">
    <property type="entry name" value="SIS"/>
    <property type="match status" value="1"/>
</dbReference>
<evidence type="ECO:0000313" key="8">
    <source>
        <dbReference type="EMBL" id="KAK8145839.1"/>
    </source>
</evidence>
<dbReference type="InterPro" id="IPR002731">
    <property type="entry name" value="ATPase_BadF"/>
</dbReference>
<reference evidence="8 9" key="1">
    <citation type="submission" date="2020-02" db="EMBL/GenBank/DDBJ databases">
        <title>Comparative genomics of the hypocrealean fungal genus Beauvera.</title>
        <authorList>
            <person name="Showalter D.N."/>
            <person name="Bushley K.E."/>
            <person name="Rehner S.A."/>
        </authorList>
    </citation>
    <scope>NUCLEOTIDE SEQUENCE [LARGE SCALE GENOMIC DNA]</scope>
    <source>
        <strain evidence="8 9">ARSEF4384</strain>
    </source>
</reference>
<dbReference type="InterPro" id="IPR043129">
    <property type="entry name" value="ATPase_NBD"/>
</dbReference>
<proteinExistence type="inferred from homology"/>
<keyword evidence="4" id="KW-0456">Lyase</keyword>
<dbReference type="NCBIfam" id="NF003915">
    <property type="entry name" value="PRK05441.1"/>
    <property type="match status" value="1"/>
</dbReference>
<dbReference type="Proteomes" id="UP001397290">
    <property type="component" value="Unassembled WGS sequence"/>
</dbReference>
<evidence type="ECO:0000256" key="6">
    <source>
        <dbReference type="ARBA" id="ARBA00031123"/>
    </source>
</evidence>
<dbReference type="EC" id="2.7.1.59" evidence="2"/>
<sequence length="650" mass="68167">MDSLSTFALCQAFHQEESQVPAAVAPCLRAIAGLVDEMLPRLGAGGRLIYVGAGNSGRVAQMDCAEIPVTFSADAAQFRAVVAGGPRAVWEAVEGAEDKREDGEAQMDALRLSTRDIVIGISASGRTPFVVGALQRAMSCAGALTAAVTNVQPSEVARLGVDYCVTALVGPEFVTGSTRLKAGSCAKHILNMISTCAMVRLGKTYLGLMVDVRVSNDKLRARGRRIVRQVCQGTKLREIISAQLKTGTEVELDDAIDRLIVGCGGNVKLACAVGLSGLSPSDAARKLQDADGCLSRFSLPAAEPPTVDRINSEEQPRLFLAIDGGGTKCAVSISTVQGVVAKAITGPCNPHSAASVTDVVEQIRAAVSEATSSISEHTRWNGARPRFTRVWAGIAGFHHLKQASELRRALESLFGVSELDGSLQLTCDTSLLSCCVDEDEDVEAGVALIAGTGSVAVAFQKTAAGKVVQAGRTGGWGHLVGDQGSAFDIGKRALQCILRRREQSIGNDADYTETDLEAQVLSHLHCDAADLLSTALSPAGGAIPRLVIGGVARVVTQAAFRPANPSPEALDIVDEAAGHLVSHLEPLVGPRLGKPGKTMLIMSGALMGVDRYRDLVLQKCSQKGLEFQKISIITDASGNAASYLSRLPRN</sequence>
<evidence type="ECO:0000256" key="2">
    <source>
        <dbReference type="ARBA" id="ARBA00012122"/>
    </source>
</evidence>
<dbReference type="GO" id="GO:0009254">
    <property type="term" value="P:peptidoglycan turnover"/>
    <property type="evidence" value="ECO:0007669"/>
    <property type="project" value="TreeGrafter"/>
</dbReference>
<accession>A0AAW0RU76</accession>
<evidence type="ECO:0000313" key="9">
    <source>
        <dbReference type="Proteomes" id="UP001397290"/>
    </source>
</evidence>
<dbReference type="GO" id="GO:0046348">
    <property type="term" value="P:amino sugar catabolic process"/>
    <property type="evidence" value="ECO:0007669"/>
    <property type="project" value="InterPro"/>
</dbReference>
<organism evidence="8 9">
    <name type="scientific">Beauveria asiatica</name>
    <dbReference type="NCBI Taxonomy" id="1069075"/>
    <lineage>
        <taxon>Eukaryota</taxon>
        <taxon>Fungi</taxon>
        <taxon>Dikarya</taxon>
        <taxon>Ascomycota</taxon>
        <taxon>Pezizomycotina</taxon>
        <taxon>Sordariomycetes</taxon>
        <taxon>Hypocreomycetidae</taxon>
        <taxon>Hypocreales</taxon>
        <taxon>Cordycipitaceae</taxon>
        <taxon>Beauveria</taxon>
    </lineage>
</organism>
<dbReference type="Gene3D" id="3.40.50.10490">
    <property type="entry name" value="Glucose-6-phosphate isomerase like protein, domain 1"/>
    <property type="match status" value="1"/>
</dbReference>
<dbReference type="GO" id="GO:0097367">
    <property type="term" value="F:carbohydrate derivative binding"/>
    <property type="evidence" value="ECO:0007669"/>
    <property type="project" value="InterPro"/>
</dbReference>
<dbReference type="Gene3D" id="3.30.420.40">
    <property type="match status" value="2"/>
</dbReference>
<dbReference type="GO" id="GO:0045127">
    <property type="term" value="F:N-acetylglucosamine kinase activity"/>
    <property type="evidence" value="ECO:0007669"/>
    <property type="project" value="UniProtKB-EC"/>
</dbReference>
<dbReference type="SUPFAM" id="SSF53697">
    <property type="entry name" value="SIS domain"/>
    <property type="match status" value="1"/>
</dbReference>
<dbReference type="CDD" id="cd05007">
    <property type="entry name" value="SIS_Etherase"/>
    <property type="match status" value="1"/>
</dbReference>
<comment type="similarity">
    <text evidence="1">Belongs to the eukaryotic-type N-acetylglucosamine kinase family.</text>
</comment>
<evidence type="ECO:0000256" key="5">
    <source>
        <dbReference type="ARBA" id="ARBA00023277"/>
    </source>
</evidence>
<dbReference type="InterPro" id="IPR001347">
    <property type="entry name" value="SIS_dom"/>
</dbReference>
<evidence type="ECO:0000259" key="7">
    <source>
        <dbReference type="PROSITE" id="PS51464"/>
    </source>
</evidence>
<keyword evidence="9" id="KW-1185">Reference proteome</keyword>